<evidence type="ECO:0000313" key="3">
    <source>
        <dbReference type="Proteomes" id="UP000187203"/>
    </source>
</evidence>
<protein>
    <recommendedName>
        <fullName evidence="1">Aminotransferase-like plant mobile domain-containing protein</fullName>
    </recommendedName>
</protein>
<dbReference type="OrthoDB" id="1194658at2759"/>
<reference evidence="3" key="1">
    <citation type="submission" date="2013-09" db="EMBL/GenBank/DDBJ databases">
        <title>Corchorus olitorius genome sequencing.</title>
        <authorList>
            <person name="Alam M."/>
            <person name="Haque M.S."/>
            <person name="Islam M.S."/>
            <person name="Emdad E.M."/>
            <person name="Islam M.M."/>
            <person name="Ahmed B."/>
            <person name="Halim A."/>
            <person name="Hossen Q.M.M."/>
            <person name="Hossain M.Z."/>
            <person name="Ahmed R."/>
            <person name="Khan M.M."/>
            <person name="Islam R."/>
            <person name="Rashid M.M."/>
            <person name="Khan S.A."/>
            <person name="Rahman M.S."/>
            <person name="Alam M."/>
            <person name="Yahiya A.S."/>
            <person name="Khan M.S."/>
            <person name="Azam M.S."/>
            <person name="Haque T."/>
            <person name="Lashkar M.Z.H."/>
            <person name="Akhand A.I."/>
            <person name="Morshed G."/>
            <person name="Roy S."/>
            <person name="Uddin K.S."/>
            <person name="Rabeya T."/>
            <person name="Hossain A.S."/>
            <person name="Chowdhury A."/>
            <person name="Snigdha A.R."/>
            <person name="Mortoza M.S."/>
            <person name="Matin S.A."/>
            <person name="Hoque S.M.E."/>
            <person name="Islam M.K."/>
            <person name="Roy D.K."/>
            <person name="Haider R."/>
            <person name="Moosa M.M."/>
            <person name="Elias S.M."/>
            <person name="Hasan A.M."/>
            <person name="Jahan S."/>
            <person name="Shafiuddin M."/>
            <person name="Mahmood N."/>
            <person name="Shommy N.S."/>
        </authorList>
    </citation>
    <scope>NUCLEOTIDE SEQUENCE [LARGE SCALE GENOMIC DNA]</scope>
    <source>
        <strain evidence="3">cv. O-4</strain>
    </source>
</reference>
<dbReference type="STRING" id="93759.A0A1R3KLE4"/>
<evidence type="ECO:0000313" key="2">
    <source>
        <dbReference type="EMBL" id="OMP07879.1"/>
    </source>
</evidence>
<dbReference type="EMBL" id="AWUE01013015">
    <property type="protein sequence ID" value="OMP07879.1"/>
    <property type="molecule type" value="Genomic_DNA"/>
</dbReference>
<dbReference type="Proteomes" id="UP000187203">
    <property type="component" value="Unassembled WGS sequence"/>
</dbReference>
<accession>A0A1R3KLE4</accession>
<organism evidence="2 3">
    <name type="scientific">Corchorus olitorius</name>
    <dbReference type="NCBI Taxonomy" id="93759"/>
    <lineage>
        <taxon>Eukaryota</taxon>
        <taxon>Viridiplantae</taxon>
        <taxon>Streptophyta</taxon>
        <taxon>Embryophyta</taxon>
        <taxon>Tracheophyta</taxon>
        <taxon>Spermatophyta</taxon>
        <taxon>Magnoliopsida</taxon>
        <taxon>eudicotyledons</taxon>
        <taxon>Gunneridae</taxon>
        <taxon>Pentapetalae</taxon>
        <taxon>rosids</taxon>
        <taxon>malvids</taxon>
        <taxon>Malvales</taxon>
        <taxon>Malvaceae</taxon>
        <taxon>Grewioideae</taxon>
        <taxon>Apeibeae</taxon>
        <taxon>Corchorus</taxon>
    </lineage>
</organism>
<keyword evidence="3" id="KW-1185">Reference proteome</keyword>
<gene>
    <name evidence="2" type="ORF">COLO4_06973</name>
</gene>
<sequence>MRKLERGGLDPKLVTMHLLERNQARASLKKSNPKSLMIGVIDSSMVRILFLENLTEYRCRDAPPEQHVLAYIQKEAQGVEKMHYILANSIMKLSFERGESDRSPLPFGAAGVGSLDLELSDAEQNLQKQICFLLLWLARYVLPGAPDDGFSPTLVPLAIKLSNGTSFPLGPLYLDSLYKRLDLFHSKTKLSMGRYKLWSAVDVTFIQMCLWESCPRCAPRPNLYDSSAYSHNYRAWAWHKWQLGETSILDVLDKHVEFCARPYAKSLAGLGSPQEKLF</sequence>
<dbReference type="AlphaFoldDB" id="A0A1R3KLE4"/>
<feature type="domain" description="Aminotransferase-like plant mobile" evidence="1">
    <location>
        <begin position="124"/>
        <end position="268"/>
    </location>
</feature>
<name>A0A1R3KLE4_9ROSI</name>
<comment type="caution">
    <text evidence="2">The sequence shown here is derived from an EMBL/GenBank/DDBJ whole genome shotgun (WGS) entry which is preliminary data.</text>
</comment>
<evidence type="ECO:0000259" key="1">
    <source>
        <dbReference type="Pfam" id="PF10536"/>
    </source>
</evidence>
<proteinExistence type="predicted"/>
<dbReference type="Pfam" id="PF10536">
    <property type="entry name" value="PMD"/>
    <property type="match status" value="1"/>
</dbReference>
<dbReference type="InterPro" id="IPR019557">
    <property type="entry name" value="AminoTfrase-like_pln_mobile"/>
</dbReference>